<evidence type="ECO:0000256" key="4">
    <source>
        <dbReference type="ARBA" id="ARBA00009295"/>
    </source>
</evidence>
<organism evidence="19 20">
    <name type="scientific">Schizopora paradoxa</name>
    <dbReference type="NCBI Taxonomy" id="27342"/>
    <lineage>
        <taxon>Eukaryota</taxon>
        <taxon>Fungi</taxon>
        <taxon>Dikarya</taxon>
        <taxon>Basidiomycota</taxon>
        <taxon>Agaricomycotina</taxon>
        <taxon>Agaricomycetes</taxon>
        <taxon>Hymenochaetales</taxon>
        <taxon>Schizoporaceae</taxon>
        <taxon>Schizopora</taxon>
    </lineage>
</organism>
<dbReference type="Pfam" id="PF00487">
    <property type="entry name" value="FA_desaturase"/>
    <property type="match status" value="1"/>
</dbReference>
<keyword evidence="11 17" id="KW-1133">Transmembrane helix</keyword>
<dbReference type="AlphaFoldDB" id="A0A0H2RZ81"/>
<comment type="pathway">
    <text evidence="2">Lipid metabolism; sphingolipid metabolism.</text>
</comment>
<dbReference type="GO" id="GO:0046872">
    <property type="term" value="F:metal ion binding"/>
    <property type="evidence" value="ECO:0007669"/>
    <property type="project" value="UniProtKB-KW"/>
</dbReference>
<dbReference type="CDD" id="cd03506">
    <property type="entry name" value="Delta6-FADS-like"/>
    <property type="match status" value="1"/>
</dbReference>
<accession>A0A0H2RZ81</accession>
<evidence type="ECO:0000256" key="14">
    <source>
        <dbReference type="ARBA" id="ARBA00023098"/>
    </source>
</evidence>
<dbReference type="Pfam" id="PF00173">
    <property type="entry name" value="Cyt-b5"/>
    <property type="match status" value="1"/>
</dbReference>
<evidence type="ECO:0000259" key="18">
    <source>
        <dbReference type="PROSITE" id="PS50255"/>
    </source>
</evidence>
<dbReference type="STRING" id="27342.A0A0H2RZ81"/>
<dbReference type="InterPro" id="IPR005804">
    <property type="entry name" value="FA_desaturase_dom"/>
</dbReference>
<dbReference type="PIRSF" id="PIRSF015921">
    <property type="entry name" value="FA_sphinglp_des"/>
    <property type="match status" value="1"/>
</dbReference>
<dbReference type="GO" id="GO:0016717">
    <property type="term" value="F:oxidoreductase activity, acting on paired donors, with oxidation of a pair of donors resulting in the reduction of molecular oxygen to two molecules of water"/>
    <property type="evidence" value="ECO:0007669"/>
    <property type="project" value="TreeGrafter"/>
</dbReference>
<evidence type="ECO:0000313" key="20">
    <source>
        <dbReference type="Proteomes" id="UP000053477"/>
    </source>
</evidence>
<dbReference type="SMART" id="SM01117">
    <property type="entry name" value="Cyt-b5"/>
    <property type="match status" value="1"/>
</dbReference>
<comment type="subcellular location">
    <subcellularLocation>
        <location evidence="1">Membrane</location>
        <topology evidence="1">Multi-pass membrane protein</topology>
    </subcellularLocation>
</comment>
<dbReference type="InterPro" id="IPR001199">
    <property type="entry name" value="Cyt_B5-like_heme/steroid-bd"/>
</dbReference>
<dbReference type="PROSITE" id="PS50255">
    <property type="entry name" value="CYTOCHROME_B5_2"/>
    <property type="match status" value="1"/>
</dbReference>
<evidence type="ECO:0000256" key="17">
    <source>
        <dbReference type="SAM" id="Phobius"/>
    </source>
</evidence>
<dbReference type="InterPro" id="IPR036400">
    <property type="entry name" value="Cyt_B5-like_heme/steroid_sf"/>
</dbReference>
<evidence type="ECO:0000256" key="11">
    <source>
        <dbReference type="ARBA" id="ARBA00022989"/>
    </source>
</evidence>
<evidence type="ECO:0000256" key="6">
    <source>
        <dbReference type="ARBA" id="ARBA00016939"/>
    </source>
</evidence>
<comment type="similarity">
    <text evidence="4">Belongs to the fatty acid desaturase type 1 family.</text>
</comment>
<dbReference type="PANTHER" id="PTHR19353">
    <property type="entry name" value="FATTY ACID DESATURASE 2"/>
    <property type="match status" value="1"/>
</dbReference>
<evidence type="ECO:0000256" key="13">
    <source>
        <dbReference type="ARBA" id="ARBA00023004"/>
    </source>
</evidence>
<keyword evidence="7" id="KW-0349">Heme</keyword>
<evidence type="ECO:0000256" key="7">
    <source>
        <dbReference type="ARBA" id="ARBA00022617"/>
    </source>
</evidence>
<evidence type="ECO:0000256" key="1">
    <source>
        <dbReference type="ARBA" id="ARBA00004141"/>
    </source>
</evidence>
<sequence length="588" mass="65577">MGETVPIVEGEPAPGLTSSAPSKYRVWSRSDIANRILAGENIVIHRDRVLRVPHSWLDAHPGGDLAILHYVGRDATDELEAYHAKDTIECLMSKFIVGRVQFSDAAAEGDHGAWEPFVPPIMSGWRFAPAKGTGKAEGSWVREAQALHSDEDSDLSPSSQILLIAKDSPALQRTFPAAASVPVDQGPNSPPAPTLATITPPPSPLSLQEQAQHSAAYKELHEQVRAADLYSTPYLSGYGPEVVRYIFLAYASYWCFGRGWWFPSAVCLGLLWHQLSFTAHDLGHVGVTHNWVVDRVLGILIADCVGGLSIGWWVDNHNVHHLVTNHPSHDPDIEHVPFFAITPQFLTSLYSSYYKRIMTFDAPARLFLSIQHKLFYIVMSLARFNLYANSYVFLAKTARSRVFGRRKIRGGRWSWYAEVCALTFFWSWYAGFLLRKVAETRGWAPALGYLLVSHMVASPLHVQIVLSHFSRSTADLGPTESFAHRQLRTTTDVVCPDALAFLHGGLHLQVTHHLFPRLPRHQLRRASALTKQFAKERGLEYAEFGFVEGNREVRGVLRGVAEQVRVVGVVAEAGVREAMEKGRGKREE</sequence>
<evidence type="ECO:0000256" key="16">
    <source>
        <dbReference type="SAM" id="MobiDB-lite"/>
    </source>
</evidence>
<evidence type="ECO:0000256" key="2">
    <source>
        <dbReference type="ARBA" id="ARBA00004760"/>
    </source>
</evidence>
<evidence type="ECO:0000256" key="12">
    <source>
        <dbReference type="ARBA" id="ARBA00023002"/>
    </source>
</evidence>
<feature type="transmembrane region" description="Helical" evidence="17">
    <location>
        <begin position="415"/>
        <end position="434"/>
    </location>
</feature>
<name>A0A0H2RZ81_9AGAM</name>
<dbReference type="InterPro" id="IPR012171">
    <property type="entry name" value="Fatty_acid_desaturase"/>
</dbReference>
<evidence type="ECO:0000256" key="3">
    <source>
        <dbReference type="ARBA" id="ARBA00004991"/>
    </source>
</evidence>
<dbReference type="GO" id="GO:0016020">
    <property type="term" value="C:membrane"/>
    <property type="evidence" value="ECO:0007669"/>
    <property type="project" value="UniProtKB-SubCell"/>
</dbReference>
<dbReference type="GO" id="GO:0006665">
    <property type="term" value="P:sphingolipid metabolic process"/>
    <property type="evidence" value="ECO:0007669"/>
    <property type="project" value="UniProtKB-UniPathway"/>
</dbReference>
<evidence type="ECO:0000256" key="15">
    <source>
        <dbReference type="ARBA" id="ARBA00023136"/>
    </source>
</evidence>
<dbReference type="EC" id="1.14.19.18" evidence="5"/>
<keyword evidence="14" id="KW-0443">Lipid metabolism</keyword>
<dbReference type="Gene3D" id="3.10.120.10">
    <property type="entry name" value="Cytochrome b5-like heme/steroid binding domain"/>
    <property type="match status" value="1"/>
</dbReference>
<dbReference type="UniPathway" id="UPA00222"/>
<evidence type="ECO:0000313" key="19">
    <source>
        <dbReference type="EMBL" id="KLO17049.1"/>
    </source>
</evidence>
<dbReference type="Proteomes" id="UP000053477">
    <property type="component" value="Unassembled WGS sequence"/>
</dbReference>
<keyword evidence="15 17" id="KW-0472">Membrane</keyword>
<keyword evidence="12" id="KW-0560">Oxidoreductase</keyword>
<keyword evidence="8 17" id="KW-0812">Transmembrane</keyword>
<keyword evidence="13" id="KW-0408">Iron</keyword>
<feature type="transmembrane region" description="Helical" evidence="17">
    <location>
        <begin position="374"/>
        <end position="394"/>
    </location>
</feature>
<dbReference type="OrthoDB" id="260091at2759"/>
<dbReference type="EMBL" id="KQ085909">
    <property type="protein sequence ID" value="KLO17049.1"/>
    <property type="molecule type" value="Genomic_DNA"/>
</dbReference>
<keyword evidence="9" id="KW-0479">Metal-binding</keyword>
<comment type="pathway">
    <text evidence="3">Sphingolipid metabolism.</text>
</comment>
<gene>
    <name evidence="19" type="ORF">SCHPADRAFT_913838</name>
</gene>
<evidence type="ECO:0000256" key="5">
    <source>
        <dbReference type="ARBA" id="ARBA00012019"/>
    </source>
</evidence>
<protein>
    <recommendedName>
        <fullName evidence="6">Delta 8-(E)-sphingolipid desaturase</fullName>
        <ecNumber evidence="5">1.14.19.18</ecNumber>
    </recommendedName>
</protein>
<proteinExistence type="inferred from homology"/>
<feature type="domain" description="Cytochrome b5 heme-binding" evidence="18">
    <location>
        <begin position="24"/>
        <end position="101"/>
    </location>
</feature>
<dbReference type="InParanoid" id="A0A0H2RZ81"/>
<dbReference type="PANTHER" id="PTHR19353:SF30">
    <property type="entry name" value="DELTA 8-(E)-SPHINGOLIPID DESATURASE"/>
    <property type="match status" value="1"/>
</dbReference>
<evidence type="ECO:0000256" key="9">
    <source>
        <dbReference type="ARBA" id="ARBA00022723"/>
    </source>
</evidence>
<dbReference type="SUPFAM" id="SSF55856">
    <property type="entry name" value="Cytochrome b5-like heme/steroid binding domain"/>
    <property type="match status" value="1"/>
</dbReference>
<evidence type="ECO:0000256" key="10">
    <source>
        <dbReference type="ARBA" id="ARBA00022919"/>
    </source>
</evidence>
<evidence type="ECO:0000256" key="8">
    <source>
        <dbReference type="ARBA" id="ARBA00022692"/>
    </source>
</evidence>
<feature type="region of interest" description="Disordered" evidence="16">
    <location>
        <begin position="1"/>
        <end position="20"/>
    </location>
</feature>
<keyword evidence="20" id="KW-1185">Reference proteome</keyword>
<keyword evidence="10" id="KW-0746">Sphingolipid metabolism</keyword>
<reference evidence="19 20" key="1">
    <citation type="submission" date="2015-04" db="EMBL/GenBank/DDBJ databases">
        <title>Complete genome sequence of Schizopora paradoxa KUC8140, a cosmopolitan wood degrader in East Asia.</title>
        <authorList>
            <consortium name="DOE Joint Genome Institute"/>
            <person name="Min B."/>
            <person name="Park H."/>
            <person name="Jang Y."/>
            <person name="Kim J.-J."/>
            <person name="Kim K.H."/>
            <person name="Pangilinan J."/>
            <person name="Lipzen A."/>
            <person name="Riley R."/>
            <person name="Grigoriev I.V."/>
            <person name="Spatafora J.W."/>
            <person name="Choi I.-G."/>
        </authorList>
    </citation>
    <scope>NUCLEOTIDE SEQUENCE [LARGE SCALE GENOMIC DNA]</scope>
    <source>
        <strain evidence="19 20">KUC8140</strain>
    </source>
</reference>